<feature type="transmembrane region" description="Helical" evidence="1">
    <location>
        <begin position="358"/>
        <end position="375"/>
    </location>
</feature>
<dbReference type="Proteomes" id="UP000051084">
    <property type="component" value="Unassembled WGS sequence"/>
</dbReference>
<feature type="transmembrane region" description="Helical" evidence="1">
    <location>
        <begin position="297"/>
        <end position="314"/>
    </location>
</feature>
<dbReference type="PATRIC" id="fig|1423742.4.peg.772"/>
<feature type="transmembrane region" description="Helical" evidence="1">
    <location>
        <begin position="387"/>
        <end position="409"/>
    </location>
</feature>
<dbReference type="OrthoDB" id="9815466at2"/>
<feature type="transmembrane region" description="Helical" evidence="1">
    <location>
        <begin position="326"/>
        <end position="346"/>
    </location>
</feature>
<evidence type="ECO:0000313" key="3">
    <source>
        <dbReference type="Proteomes" id="UP000051084"/>
    </source>
</evidence>
<dbReference type="AlphaFoldDB" id="A0A0R1UR44"/>
<evidence type="ECO:0000313" key="2">
    <source>
        <dbReference type="EMBL" id="KRL95639.1"/>
    </source>
</evidence>
<keyword evidence="1" id="KW-0812">Transmembrane</keyword>
<accession>A0A0R1UR44</accession>
<dbReference type="PANTHER" id="PTHR38454">
    <property type="entry name" value="INTEGRAL MEMBRANE PROTEIN-RELATED"/>
    <property type="match status" value="1"/>
</dbReference>
<feature type="transmembrane region" description="Helical" evidence="1">
    <location>
        <begin position="158"/>
        <end position="180"/>
    </location>
</feature>
<feature type="transmembrane region" description="Helical" evidence="1">
    <location>
        <begin position="12"/>
        <end position="30"/>
    </location>
</feature>
<feature type="transmembrane region" description="Helical" evidence="1">
    <location>
        <begin position="439"/>
        <end position="457"/>
    </location>
</feature>
<protein>
    <submittedName>
        <fullName evidence="2">Integral membrane protein</fullName>
    </submittedName>
</protein>
<keyword evidence="1" id="KW-0472">Membrane</keyword>
<organism evidence="2 3">
    <name type="scientific">Limosilactobacillus equigenerosi DSM 18793 = JCM 14505</name>
    <dbReference type="NCBI Taxonomy" id="1423742"/>
    <lineage>
        <taxon>Bacteria</taxon>
        <taxon>Bacillati</taxon>
        <taxon>Bacillota</taxon>
        <taxon>Bacilli</taxon>
        <taxon>Lactobacillales</taxon>
        <taxon>Lactobacillaceae</taxon>
        <taxon>Limosilactobacillus</taxon>
    </lineage>
</organism>
<dbReference type="InterPro" id="IPR018580">
    <property type="entry name" value="Uncharacterised_YfhO"/>
</dbReference>
<feature type="transmembrane region" description="Helical" evidence="1">
    <location>
        <begin position="415"/>
        <end position="432"/>
    </location>
</feature>
<keyword evidence="3" id="KW-1185">Reference proteome</keyword>
<dbReference type="RefSeq" id="WP_056995392.1">
    <property type="nucleotide sequence ID" value="NZ_AZGC01000018.1"/>
</dbReference>
<dbReference type="STRING" id="417373.GCA_001570685_00805"/>
<feature type="transmembrane region" description="Helical" evidence="1">
    <location>
        <begin position="831"/>
        <end position="851"/>
    </location>
</feature>
<feature type="transmembrane region" description="Helical" evidence="1">
    <location>
        <begin position="94"/>
        <end position="114"/>
    </location>
</feature>
<name>A0A0R1UR44_9LACO</name>
<keyword evidence="1" id="KW-1133">Transmembrane helix</keyword>
<dbReference type="EMBL" id="AZGC01000018">
    <property type="protein sequence ID" value="KRL95639.1"/>
    <property type="molecule type" value="Genomic_DNA"/>
</dbReference>
<gene>
    <name evidence="2" type="ORF">FC21_GL000743</name>
</gene>
<dbReference type="Pfam" id="PF09586">
    <property type="entry name" value="YfhO"/>
    <property type="match status" value="1"/>
</dbReference>
<reference evidence="2 3" key="1">
    <citation type="journal article" date="2015" name="Genome Announc.">
        <title>Expanding the biotechnology potential of lactobacilli through comparative genomics of 213 strains and associated genera.</title>
        <authorList>
            <person name="Sun Z."/>
            <person name="Harris H.M."/>
            <person name="McCann A."/>
            <person name="Guo C."/>
            <person name="Argimon S."/>
            <person name="Zhang W."/>
            <person name="Yang X."/>
            <person name="Jeffery I.B."/>
            <person name="Cooney J.C."/>
            <person name="Kagawa T.F."/>
            <person name="Liu W."/>
            <person name="Song Y."/>
            <person name="Salvetti E."/>
            <person name="Wrobel A."/>
            <person name="Rasinkangas P."/>
            <person name="Parkhill J."/>
            <person name="Rea M.C."/>
            <person name="O'Sullivan O."/>
            <person name="Ritari J."/>
            <person name="Douillard F.P."/>
            <person name="Paul Ross R."/>
            <person name="Yang R."/>
            <person name="Briner A.E."/>
            <person name="Felis G.E."/>
            <person name="de Vos W.M."/>
            <person name="Barrangou R."/>
            <person name="Klaenhammer T.R."/>
            <person name="Caufield P.W."/>
            <person name="Cui Y."/>
            <person name="Zhang H."/>
            <person name="O'Toole P.W."/>
        </authorList>
    </citation>
    <scope>NUCLEOTIDE SEQUENCE [LARGE SCALE GENOMIC DNA]</scope>
    <source>
        <strain evidence="2 3">DSM 18793</strain>
    </source>
</reference>
<proteinExistence type="predicted"/>
<feature type="transmembrane region" description="Helical" evidence="1">
    <location>
        <begin position="186"/>
        <end position="218"/>
    </location>
</feature>
<feature type="transmembrane region" description="Helical" evidence="1">
    <location>
        <begin position="230"/>
        <end position="253"/>
    </location>
</feature>
<comment type="caution">
    <text evidence="2">The sequence shown here is derived from an EMBL/GenBank/DDBJ whole genome shotgun (WGS) entry which is preliminary data.</text>
</comment>
<dbReference type="PANTHER" id="PTHR38454:SF1">
    <property type="entry name" value="INTEGRAL MEMBRANE PROTEIN"/>
    <property type="match status" value="1"/>
</dbReference>
<evidence type="ECO:0000256" key="1">
    <source>
        <dbReference type="SAM" id="Phobius"/>
    </source>
</evidence>
<sequence>MRLPRFRWSHASSWASFLIPIILMGSYFWGRQMAPFGPHSILTVDLGQQYVDFFAYYRQALLHDPSSLLFSWQKGLGGEMWGTNAYYLLSPLNLILLAFPGRSLSSGILILTLLKYGLASLSMHHLITHQRLQGPWRALAFSVPYAMSGWMIANQLNLLWLDILWLLPLVINGLLTLLTTNRQRPYWLALTITIIINYYMAYMVALFTLGFVLWHLALVKQSWRQRWKLILKYITTSLLAVGTSAVILLPTIYALTISKGTYHATNWHWRLEYNPIKLIGKLIPGTFNFDQMPTGQPNFYVGMLMLMGALLYFWRSRDRWNAKIIAALWLIFLLASCVIAPFDLIWHLGQFPVWYPDRFSFLISFWLVWLAARTLKPGLRLTGLDIGILFILLSSLTAFCLSPLANSMTYLKPEFIWTGYVIGILSLMALLLTDPQVKFFFILVAVADVTFNATLTLNNLSYISQSDFANYTQALQTTSRQQHRLDETWYRVAKTVSRTKDDPMQANINSGDEFSSTLPPQMAKLMTHLGQPAGDGVISYISGTSVTDSLLGMKYLWQPTTKQPWETSVDLPRPDWHHQPRALQTSFKVTRNPWTLPLGFGAQDNLLTQPVKTGDPIRYQEQLYQRLAGTNQSFFNVANFNQVNFKNLPPTTQITGSMLVKQNPHQAATMTLIVQPRRGQSSYLTLGNQILEHAEIRVNGRRYDLPNSSLGTIVLNVAGPNETKPVKIIVRLKNESLWLQNMSLYQLDQLKFRHAAQKLQRAPWRLTHATSNYLTGSVKLASHQTMLMTTIPATPGWHAFVDGHPRPLIKVANAFWALKLSPQQRHQVTMIFIPPFLGLGMLITLISLWLGRRYLKP</sequence>